<evidence type="ECO:0000313" key="2">
    <source>
        <dbReference type="Proteomes" id="UP000029121"/>
    </source>
</evidence>
<organism evidence="1 2">
    <name type="scientific">Capsella rubella</name>
    <dbReference type="NCBI Taxonomy" id="81985"/>
    <lineage>
        <taxon>Eukaryota</taxon>
        <taxon>Viridiplantae</taxon>
        <taxon>Streptophyta</taxon>
        <taxon>Embryophyta</taxon>
        <taxon>Tracheophyta</taxon>
        <taxon>Spermatophyta</taxon>
        <taxon>Magnoliopsida</taxon>
        <taxon>eudicotyledons</taxon>
        <taxon>Gunneridae</taxon>
        <taxon>Pentapetalae</taxon>
        <taxon>rosids</taxon>
        <taxon>malvids</taxon>
        <taxon>Brassicales</taxon>
        <taxon>Brassicaceae</taxon>
        <taxon>Camelineae</taxon>
        <taxon>Capsella</taxon>
    </lineage>
</organism>
<accession>R0G7N3</accession>
<dbReference type="EMBL" id="KB870807">
    <property type="protein sequence ID" value="EOA31637.1"/>
    <property type="molecule type" value="Genomic_DNA"/>
</dbReference>
<sequence>MNHLAQILPNFFLKLEKRKSNRIQKGKRQAHLMRPYFPRANPNFFTMMQNLRFVFAQVYCRGRSRNFSSTPGNINVSSRGSSWVIIVRGIAAAAGGYAMGPFVFDVAAEKKLMVEENKKRMKLHEEQFEESEKYWSDLVARRKSEQTKRQ</sequence>
<name>R0G7N3_9BRAS</name>
<keyword evidence="2" id="KW-1185">Reference proteome</keyword>
<dbReference type="Proteomes" id="UP000029121">
    <property type="component" value="Unassembled WGS sequence"/>
</dbReference>
<dbReference type="AlphaFoldDB" id="R0G7N3"/>
<gene>
    <name evidence="1" type="ORF">CARUB_v10014838mg</name>
</gene>
<evidence type="ECO:0000313" key="1">
    <source>
        <dbReference type="EMBL" id="EOA31637.1"/>
    </source>
</evidence>
<proteinExistence type="predicted"/>
<reference evidence="2" key="1">
    <citation type="journal article" date="2013" name="Nat. Genet.">
        <title>The Capsella rubella genome and the genomic consequences of rapid mating system evolution.</title>
        <authorList>
            <person name="Slotte T."/>
            <person name="Hazzouri K.M."/>
            <person name="Agren J.A."/>
            <person name="Koenig D."/>
            <person name="Maumus F."/>
            <person name="Guo Y.L."/>
            <person name="Steige K."/>
            <person name="Platts A.E."/>
            <person name="Escobar J.S."/>
            <person name="Newman L.K."/>
            <person name="Wang W."/>
            <person name="Mandakova T."/>
            <person name="Vello E."/>
            <person name="Smith L.M."/>
            <person name="Henz S.R."/>
            <person name="Steffen J."/>
            <person name="Takuno S."/>
            <person name="Brandvain Y."/>
            <person name="Coop G."/>
            <person name="Andolfatto P."/>
            <person name="Hu T.T."/>
            <person name="Blanchette M."/>
            <person name="Clark R.M."/>
            <person name="Quesneville H."/>
            <person name="Nordborg M."/>
            <person name="Gaut B.S."/>
            <person name="Lysak M.A."/>
            <person name="Jenkins J."/>
            <person name="Grimwood J."/>
            <person name="Chapman J."/>
            <person name="Prochnik S."/>
            <person name="Shu S."/>
            <person name="Rokhsar D."/>
            <person name="Schmutz J."/>
            <person name="Weigel D."/>
            <person name="Wright S.I."/>
        </authorList>
    </citation>
    <scope>NUCLEOTIDE SEQUENCE [LARGE SCALE GENOMIC DNA]</scope>
    <source>
        <strain evidence="2">cv. Monte Gargano</strain>
    </source>
</reference>
<protein>
    <submittedName>
        <fullName evidence="1">Uncharacterized protein</fullName>
    </submittedName>
</protein>